<dbReference type="Pfam" id="PF08282">
    <property type="entry name" value="Hydrolase_3"/>
    <property type="match status" value="2"/>
</dbReference>
<evidence type="ECO:0000256" key="4">
    <source>
        <dbReference type="ARBA" id="ARBA00023277"/>
    </source>
</evidence>
<dbReference type="GO" id="GO:0008967">
    <property type="term" value="F:phosphoglycolate phosphatase activity"/>
    <property type="evidence" value="ECO:0007669"/>
    <property type="project" value="UniProtKB-UniRule"/>
</dbReference>
<comment type="function">
    <text evidence="5">Catalyzes the dephosphorylation of 2-phosphoglycolate.</text>
</comment>
<dbReference type="SUPFAM" id="SSF56784">
    <property type="entry name" value="HAD-like"/>
    <property type="match status" value="1"/>
</dbReference>
<evidence type="ECO:0000256" key="6">
    <source>
        <dbReference type="NCBIfam" id="TIGR01487"/>
    </source>
</evidence>
<protein>
    <recommendedName>
        <fullName evidence="5 6">Phosphoglycolate phosphatase</fullName>
        <shortName evidence="5">PGP</shortName>
        <shortName evidence="5">PGPase</shortName>
        <ecNumber evidence="5 6">3.1.3.18</ecNumber>
    </recommendedName>
</protein>
<evidence type="ECO:0000256" key="1">
    <source>
        <dbReference type="ARBA" id="ARBA00022723"/>
    </source>
</evidence>
<dbReference type="Gene3D" id="3.90.1070.10">
    <property type="match status" value="1"/>
</dbReference>
<feature type="binding site" evidence="5">
    <location>
        <position position="148"/>
    </location>
    <ligand>
        <name>substrate</name>
    </ligand>
</feature>
<dbReference type="InterPro" id="IPR006382">
    <property type="entry name" value="PGPase"/>
</dbReference>
<accession>A0A510DWL9</accession>
<dbReference type="InterPro" id="IPR023214">
    <property type="entry name" value="HAD_sf"/>
</dbReference>
<name>A0A510E4K0_9CREN</name>
<evidence type="ECO:0000313" key="9">
    <source>
        <dbReference type="Proteomes" id="UP000322983"/>
    </source>
</evidence>
<dbReference type="Proteomes" id="UP000325030">
    <property type="component" value="Chromosome"/>
</dbReference>
<reference evidence="10" key="1">
    <citation type="submission" date="2018-09" db="EMBL/GenBank/DDBJ databases">
        <title>Complete Genome Sequencing of Sulfolobus sp. JCM 16834.</title>
        <authorList>
            <person name="Kato S."/>
            <person name="Itoh T."/>
            <person name="Ohkuma M."/>
        </authorList>
    </citation>
    <scope>NUCLEOTIDE SEQUENCE [LARGE SCALE GENOMIC DNA]</scope>
    <source>
        <strain evidence="10">IC-007</strain>
    </source>
</reference>
<evidence type="ECO:0000256" key="2">
    <source>
        <dbReference type="ARBA" id="ARBA00022801"/>
    </source>
</evidence>
<evidence type="ECO:0000313" key="7">
    <source>
        <dbReference type="EMBL" id="BBG24621.1"/>
    </source>
</evidence>
<comment type="cofactor">
    <cofactor evidence="5">
        <name>Mg(2+)</name>
        <dbReference type="ChEBI" id="CHEBI:18420"/>
    </cofactor>
</comment>
<accession>A0A510E4K0</accession>
<feature type="active site" description="Nucleophile" evidence="5">
    <location>
        <position position="8"/>
    </location>
</feature>
<dbReference type="EC" id="3.1.3.18" evidence="5 6"/>
<keyword evidence="2 5" id="KW-0378">Hydrolase</keyword>
<sequence>MIKVILFDLDGTLTIDRNSYLLDLDALNSIRDLQSLGVKAFLVTGNSYPVSRGLATYLGMDGVVAENGCVVYAGEEHFLCKEIDHIIVKEFESKFGLKGSWQNKFRKYDFGFYPPQITPPMEEWALENGFSLKTSGYALHLSYNSQGKLIGVRKLLDLLKLDEKDVAAIGDSLTDIDMMKLAGVKVAVANGDDELKAIADLVTKGKSGEGVKEYIMSIVNALHGRNQRTCP</sequence>
<dbReference type="RefSeq" id="WP_149528638.1">
    <property type="nucleotide sequence ID" value="NZ_AP018929.1"/>
</dbReference>
<dbReference type="CDD" id="cd07514">
    <property type="entry name" value="HAD_Pase"/>
    <property type="match status" value="1"/>
</dbReference>
<feature type="binding site" evidence="5">
    <location>
        <position position="8"/>
    </location>
    <ligand>
        <name>Mg(2+)</name>
        <dbReference type="ChEBI" id="CHEBI:18420"/>
    </ligand>
</feature>
<reference evidence="8 9" key="2">
    <citation type="journal article" date="2020" name="Int. J. Syst. Evol. Microbiol.">
        <title>Sulfuracidifex tepidarius gen. nov., sp. nov. and transfer of Sulfolobus metallicus Huber and Stetter 1992 to the genus Sulfuracidifex as Sulfuracidifex metallicus comb. nov.</title>
        <authorList>
            <person name="Itoh T."/>
            <person name="Miura T."/>
            <person name="Sakai H.D."/>
            <person name="Kato S."/>
            <person name="Ohkuma M."/>
            <person name="Takashina T."/>
        </authorList>
    </citation>
    <scope>NUCLEOTIDE SEQUENCE</scope>
    <source>
        <strain evidence="7 9">IC-006</strain>
        <strain evidence="8">IC-007</strain>
    </source>
</reference>
<keyword evidence="1 5" id="KW-0479">Metal-binding</keyword>
<feature type="binding site" evidence="5">
    <location>
        <position position="175"/>
    </location>
    <ligand>
        <name>Mg(2+)</name>
        <dbReference type="ChEBI" id="CHEBI:18420"/>
    </ligand>
</feature>
<evidence type="ECO:0000256" key="3">
    <source>
        <dbReference type="ARBA" id="ARBA00022842"/>
    </source>
</evidence>
<gene>
    <name evidence="7" type="ORF">IC006_1951</name>
    <name evidence="8" type="ORF">IC007_1959</name>
</gene>
<dbReference type="GO" id="GO:0005829">
    <property type="term" value="C:cytosol"/>
    <property type="evidence" value="ECO:0007669"/>
    <property type="project" value="TreeGrafter"/>
</dbReference>
<dbReference type="HAMAP" id="MF_01419">
    <property type="entry name" value="GPH_hydrolase_arch"/>
    <property type="match status" value="1"/>
</dbReference>
<evidence type="ECO:0000313" key="10">
    <source>
        <dbReference type="Proteomes" id="UP000325030"/>
    </source>
</evidence>
<dbReference type="NCBIfam" id="TIGR01487">
    <property type="entry name" value="Pglycolate_arch"/>
    <property type="match status" value="1"/>
</dbReference>
<dbReference type="KEGG" id="step:IC006_1951"/>
<feature type="binding site" evidence="5">
    <location>
        <position position="10"/>
    </location>
    <ligand>
        <name>Mg(2+)</name>
        <dbReference type="ChEBI" id="CHEBI:18420"/>
    </ligand>
</feature>
<keyword evidence="9" id="KW-1185">Reference proteome</keyword>
<dbReference type="Proteomes" id="UP000322983">
    <property type="component" value="Chromosome"/>
</dbReference>
<dbReference type="EMBL" id="AP018930">
    <property type="protein sequence ID" value="BBG27409.1"/>
    <property type="molecule type" value="Genomic_DNA"/>
</dbReference>
<keyword evidence="4 5" id="KW-0119">Carbohydrate metabolism</keyword>
<dbReference type="Gene3D" id="3.40.50.1000">
    <property type="entry name" value="HAD superfamily/HAD-like"/>
    <property type="match status" value="1"/>
</dbReference>
<dbReference type="AlphaFoldDB" id="A0A510E4K0"/>
<feature type="binding site" evidence="5">
    <location>
        <position position="171"/>
    </location>
    <ligand>
        <name>Mg(2+)</name>
        <dbReference type="ChEBI" id="CHEBI:18420"/>
    </ligand>
</feature>
<dbReference type="GO" id="GO:0000287">
    <property type="term" value="F:magnesium ion binding"/>
    <property type="evidence" value="ECO:0007669"/>
    <property type="project" value="InterPro"/>
</dbReference>
<dbReference type="PANTHER" id="PTHR10000:SF8">
    <property type="entry name" value="HAD SUPERFAMILY HYDROLASE-LIKE, TYPE 3"/>
    <property type="match status" value="1"/>
</dbReference>
<comment type="catalytic activity">
    <reaction evidence="5">
        <text>2-phosphoglycolate + H2O = glycolate + phosphate</text>
        <dbReference type="Rhea" id="RHEA:14369"/>
        <dbReference type="ChEBI" id="CHEBI:15377"/>
        <dbReference type="ChEBI" id="CHEBI:29805"/>
        <dbReference type="ChEBI" id="CHEBI:43474"/>
        <dbReference type="ChEBI" id="CHEBI:58033"/>
        <dbReference type="EC" id="3.1.3.18"/>
    </reaction>
</comment>
<organism evidence="8 10">
    <name type="scientific">Sulfuracidifex tepidarius</name>
    <dbReference type="NCBI Taxonomy" id="1294262"/>
    <lineage>
        <taxon>Archaea</taxon>
        <taxon>Thermoproteota</taxon>
        <taxon>Thermoprotei</taxon>
        <taxon>Sulfolobales</taxon>
        <taxon>Sulfolobaceae</taxon>
        <taxon>Sulfuracidifex</taxon>
    </lineage>
</organism>
<dbReference type="InterPro" id="IPR036412">
    <property type="entry name" value="HAD-like_sf"/>
</dbReference>
<dbReference type="OrthoDB" id="120822at2157"/>
<dbReference type="STRING" id="1294262.GCA_001316085_00043"/>
<evidence type="ECO:0000256" key="5">
    <source>
        <dbReference type="HAMAP-Rule" id="MF_01419"/>
    </source>
</evidence>
<keyword evidence="3 5" id="KW-0460">Magnesium</keyword>
<proteinExistence type="inferred from homology"/>
<comment type="similarity">
    <text evidence="5">Belongs to the archaeal SPP-like hydrolase family.</text>
</comment>
<evidence type="ECO:0000313" key="8">
    <source>
        <dbReference type="EMBL" id="BBG27409.1"/>
    </source>
</evidence>
<dbReference type="EMBL" id="AP018929">
    <property type="protein sequence ID" value="BBG24621.1"/>
    <property type="molecule type" value="Genomic_DNA"/>
</dbReference>
<dbReference type="PANTHER" id="PTHR10000">
    <property type="entry name" value="PHOSPHOSERINE PHOSPHATASE"/>
    <property type="match status" value="1"/>
</dbReference>
<dbReference type="GeneID" id="41718292"/>